<feature type="region of interest" description="Disordered" evidence="1">
    <location>
        <begin position="561"/>
        <end position="638"/>
    </location>
</feature>
<gene>
    <name evidence="2" type="ORF">VNO77_06419</name>
</gene>
<evidence type="ECO:0008006" key="4">
    <source>
        <dbReference type="Google" id="ProtNLM"/>
    </source>
</evidence>
<reference evidence="2 3" key="1">
    <citation type="submission" date="2024-01" db="EMBL/GenBank/DDBJ databases">
        <title>The genomes of 5 underutilized Papilionoideae crops provide insights into root nodulation and disease resistanc.</title>
        <authorList>
            <person name="Jiang F."/>
        </authorList>
    </citation>
    <scope>NUCLEOTIDE SEQUENCE [LARGE SCALE GENOMIC DNA]</scope>
    <source>
        <strain evidence="2">LVBAO_FW01</strain>
        <tissue evidence="2">Leaves</tissue>
    </source>
</reference>
<feature type="compositionally biased region" description="Polar residues" evidence="1">
    <location>
        <begin position="567"/>
        <end position="583"/>
    </location>
</feature>
<dbReference type="PANTHER" id="PTHR34281">
    <property type="entry name" value="PROTEIN EARLY FLOWERING 3"/>
    <property type="match status" value="1"/>
</dbReference>
<comment type="caution">
    <text evidence="2">The sequence shown here is derived from an EMBL/GenBank/DDBJ whole genome shotgun (WGS) entry which is preliminary data.</text>
</comment>
<dbReference type="GO" id="GO:2000028">
    <property type="term" value="P:regulation of photoperiodism, flowering"/>
    <property type="evidence" value="ECO:0007669"/>
    <property type="project" value="InterPro"/>
</dbReference>
<evidence type="ECO:0000313" key="2">
    <source>
        <dbReference type="EMBL" id="KAK7349224.1"/>
    </source>
</evidence>
<organism evidence="2 3">
    <name type="scientific">Canavalia gladiata</name>
    <name type="common">Sword bean</name>
    <name type="synonym">Dolichos gladiatus</name>
    <dbReference type="NCBI Taxonomy" id="3824"/>
    <lineage>
        <taxon>Eukaryota</taxon>
        <taxon>Viridiplantae</taxon>
        <taxon>Streptophyta</taxon>
        <taxon>Embryophyta</taxon>
        <taxon>Tracheophyta</taxon>
        <taxon>Spermatophyta</taxon>
        <taxon>Magnoliopsida</taxon>
        <taxon>eudicotyledons</taxon>
        <taxon>Gunneridae</taxon>
        <taxon>Pentapetalae</taxon>
        <taxon>rosids</taxon>
        <taxon>fabids</taxon>
        <taxon>Fabales</taxon>
        <taxon>Fabaceae</taxon>
        <taxon>Papilionoideae</taxon>
        <taxon>50 kb inversion clade</taxon>
        <taxon>NPAAA clade</taxon>
        <taxon>indigoferoid/millettioid clade</taxon>
        <taxon>Phaseoleae</taxon>
        <taxon>Canavalia</taxon>
    </lineage>
</organism>
<feature type="compositionally biased region" description="Polar residues" evidence="1">
    <location>
        <begin position="596"/>
        <end position="618"/>
    </location>
</feature>
<proteinExistence type="predicted"/>
<dbReference type="PANTHER" id="PTHR34281:SF7">
    <property type="entry name" value="PROTEIN EARLY FLOWERING 3"/>
    <property type="match status" value="1"/>
</dbReference>
<evidence type="ECO:0000256" key="1">
    <source>
        <dbReference type="SAM" id="MobiDB-lite"/>
    </source>
</evidence>
<dbReference type="Proteomes" id="UP001367508">
    <property type="component" value="Unassembled WGS sequence"/>
</dbReference>
<evidence type="ECO:0000313" key="3">
    <source>
        <dbReference type="Proteomes" id="UP001367508"/>
    </source>
</evidence>
<name>A0AAN9MAB2_CANGL</name>
<keyword evidence="3" id="KW-1185">Reference proteome</keyword>
<accession>A0AAN9MAB2</accession>
<sequence length="689" mass="75926">MRGGIDEGKEISPMFPRLHVKDADKGGPKAPPRNKMALYEQFSIPSQNFASRSSLFSLSLRNCTVPTSSSHVGSSQNFQFCTSNAPYIMAEKIQPCNSRKTNLTKLMQDDSINNRKTPDDGEDAFITSGSAHGKNSCCSIIQNDKDEDKIGCFNLSSSVKTKSQISLKKGNSSTAIELKSAQYGKNQMQEHTEMSLIGLKPKEGPPQPLDGFGDMTDTSLISLVKGRKTKAMSKEHRSLKDEIRSISVDSLKTFQGSSVHTHEEHAAFGDKINLRDRHIEKSATSDIPKCHVKLEIGKRCFLDKGDGNEDEETYRNCYALNKASPECTFSMDISPDNIVGVIGEKQFWKARRTMINQQKIFAVQVFELHRLIKVQRLIAGSPHILVEDNPLLNKPQQKTLVPNKSQSDLVSEQPSLVVKLDSKSAKAHSVELAKNNAIGKIPIPYVNYISKGHANQLSDYGHPLGNLAVAYEDINSKQCSKYIYPAPGNQWLVPVMSPSEGLVYKPIIGPCPPNAGFMAPIYGTMSFNPGNKDDSDSNLAPGSHQKFGILSSTSLPQFLPPPFMHSPSISASPVEQTGQSNGSENHHSCGEVNSGMVYQNSSNMSSHTSQAMPRNISSMKDKELQRSTASSPSKRMKRDVLPLFPVTPDRDTQVEQDPRVIKAMPHNPKSATESAARIFRSIQDERKHL</sequence>
<protein>
    <recommendedName>
        <fullName evidence="4">ELF3-like protein 2</fullName>
    </recommendedName>
</protein>
<dbReference type="AlphaFoldDB" id="A0AAN9MAB2"/>
<dbReference type="InterPro" id="IPR039319">
    <property type="entry name" value="ELF3-like"/>
</dbReference>
<dbReference type="EMBL" id="JAYMYQ010000002">
    <property type="protein sequence ID" value="KAK7349224.1"/>
    <property type="molecule type" value="Genomic_DNA"/>
</dbReference>